<gene>
    <name evidence="2" type="ordered locus">Poras_0284</name>
</gene>
<keyword evidence="3" id="KW-1185">Reference proteome</keyword>
<reference evidence="3" key="1">
    <citation type="submission" date="2011-04" db="EMBL/GenBank/DDBJ databases">
        <title>The complete genome of Porphyromonas asaccharolytica DSM 20707.</title>
        <authorList>
            <person name="Lucas S."/>
            <person name="Han J."/>
            <person name="Lapidus A."/>
            <person name="Bruce D."/>
            <person name="Goodwin L."/>
            <person name="Pitluck S."/>
            <person name="Peters L."/>
            <person name="Kyrpides N."/>
            <person name="Mavromatis K."/>
            <person name="Ivanova N."/>
            <person name="Ovchinnikova G."/>
            <person name="Pagani I."/>
            <person name="Lu M."/>
            <person name="Detter J.C."/>
            <person name="Tapia R."/>
            <person name="Han C."/>
            <person name="Land M."/>
            <person name="Hauser L."/>
            <person name="Markowitz V."/>
            <person name="Cheng J.-F."/>
            <person name="Hugenholtz P."/>
            <person name="Woyke T."/>
            <person name="Wu D."/>
            <person name="Gronow S."/>
            <person name="Wellnitz S."/>
            <person name="Brambilla E."/>
            <person name="Klenk H.-P."/>
            <person name="Eisen J.A."/>
        </authorList>
    </citation>
    <scope>NUCLEOTIDE SEQUENCE [LARGE SCALE GENOMIC DNA]</scope>
    <source>
        <strain evidence="3">ATCC 25260 / DSM 20707 / VPI 4198</strain>
    </source>
</reference>
<evidence type="ECO:0000313" key="3">
    <source>
        <dbReference type="Proteomes" id="UP000006545"/>
    </source>
</evidence>
<sequence>MFRYNIQTRVRIVLCAVLALVGISVAFTSCVSERTDDLHISEEDGKLLELTLIPRTEQTTTATLRSHVGEEPGDKENGLHGGALLNENKIDNIELFVFDPAAGDQLVGRYTPSKQEALPGGGIGSRATFIIPKDDLPKLEGKQLDYISVVNVREPITGVTTKTALYELMQDDQNKLNPAPESGKIAPQDKFLMDGVLRATVNWGNEVPSTNLGTIDLYRAAAKIRLRIDHIDVKNRQNGIETPFEVKPGSNPEVCLIHYTEKTKVVRSATSPYQTKANEWHNSAYRPMVETDFSALGYTSSKGDGKFYGTVPFYAYEHDWRTVSTNETYLRLKLTLRPQGAAETDPWVDYYYRIPVNYRKALGEVTDDMLHKLERNHLYDVLTSIEVLGSLNEDTPVDITAAIAIKPWNLIESVDGDLLDAQYLEVYDKSPIMAATDKVKVPYASSLPVEIKIDSVWYEYYDMRGVHYRREFSKTESNLYKINGSKTWVSKQTNAKPWDGIVITPSVNYLSNGDITIQHPVPVNYIPYHIKFTVKQKGGTLSQVVRVLQYPHRYVSGTRSGRFSNGKEALVDADGRVIQSPVYADFRFQTLYGSFSRYPGDTKLSPQINEINFKITTVVPRDGEFIGSPVDPATGKTKTDPASNKLISPQFIIASQFGMSTTTYQRPKDVPSASTTLPRKLSFAFSAGAPGYGPLSTNFWGAQSPYLNVSYNSYLYQNSDGLWAKNQNIACNYWDAETRCKEYFEGEYGTDGTYVEYYVDTNDNWASRRIRKTFKHQGRWRIPTSAEMKIIDRMQGDANTEIRGLLFGSYYWVAEEGMVYGFKEHAVVTFAEALQGLAAEGKPQSIDGAPNIYVRPIFDTYMYEEDK</sequence>
<feature type="domain" description="Major fimbrium tip subunit FimD third Ig-like" evidence="1">
    <location>
        <begin position="426"/>
        <end position="552"/>
    </location>
</feature>
<name>F4KMB9_PORAD</name>
<dbReference type="PROSITE" id="PS51257">
    <property type="entry name" value="PROKAR_LIPOPROTEIN"/>
    <property type="match status" value="1"/>
</dbReference>
<accession>F4KMB9</accession>
<dbReference type="KEGG" id="pah:Poras_0284"/>
<protein>
    <recommendedName>
        <fullName evidence="1">Major fimbrium tip subunit FimD third Ig-like domain-containing protein</fullName>
    </recommendedName>
</protein>
<evidence type="ECO:0000313" key="2">
    <source>
        <dbReference type="EMBL" id="AEE12238.1"/>
    </source>
</evidence>
<dbReference type="EMBL" id="CP002689">
    <property type="protein sequence ID" value="AEE12238.1"/>
    <property type="molecule type" value="Genomic_DNA"/>
</dbReference>
<dbReference type="eggNOG" id="ENOG502Z7S7">
    <property type="taxonomic scope" value="Bacteria"/>
</dbReference>
<dbReference type="InterPro" id="IPR058822">
    <property type="entry name" value="Ig-like_FimD_3rd"/>
</dbReference>
<dbReference type="STRING" id="879243.Poras_0284"/>
<dbReference type="Gene3D" id="2.60.40.3690">
    <property type="match status" value="1"/>
</dbReference>
<dbReference type="Proteomes" id="UP000006545">
    <property type="component" value="Chromosome"/>
</dbReference>
<proteinExistence type="predicted"/>
<evidence type="ECO:0000259" key="1">
    <source>
        <dbReference type="Pfam" id="PF26306"/>
    </source>
</evidence>
<organism evidence="2 3">
    <name type="scientific">Porphyromonas asaccharolytica (strain ATCC 25260 / DSM 20707 / BCRC 10618 / CCUG 7834 / JCM 6326 / LMG 13178 / VPI 4198 / B440)</name>
    <name type="common">Bacteroides asaccharolyticus</name>
    <dbReference type="NCBI Taxonomy" id="879243"/>
    <lineage>
        <taxon>Bacteria</taxon>
        <taxon>Pseudomonadati</taxon>
        <taxon>Bacteroidota</taxon>
        <taxon>Bacteroidia</taxon>
        <taxon>Bacteroidales</taxon>
        <taxon>Porphyromonadaceae</taxon>
        <taxon>Porphyromonas</taxon>
    </lineage>
</organism>
<dbReference type="Pfam" id="PF26306">
    <property type="entry name" value="FimD_3rd"/>
    <property type="match status" value="1"/>
</dbReference>
<dbReference type="HOGENOM" id="CLU_023164_0_0_10"/>
<dbReference type="AlphaFoldDB" id="F4KMB9"/>